<dbReference type="VEuPathDB" id="FungiDB:CPUR_06729"/>
<dbReference type="OrthoDB" id="2254954at2759"/>
<keyword evidence="2" id="KW-1185">Reference proteome</keyword>
<dbReference type="STRING" id="1111077.M1WHK0"/>
<dbReference type="InterPro" id="IPR019734">
    <property type="entry name" value="TPR_rpt"/>
</dbReference>
<dbReference type="eggNOG" id="ENOG502S69X">
    <property type="taxonomic scope" value="Eukaryota"/>
</dbReference>
<reference evidence="1 2" key="1">
    <citation type="journal article" date="2013" name="PLoS Genet.">
        <title>Plant-symbiotic fungi as chemical engineers: Multi-genome analysis of the Clavicipitaceae reveals dynamics of alkaloid loci.</title>
        <authorList>
            <person name="Schardl C.L."/>
            <person name="Young C.A."/>
            <person name="Hesse U."/>
            <person name="Amyotte S.G."/>
            <person name="Andreeva K."/>
            <person name="Calie P.J."/>
            <person name="Fleetwood D.J."/>
            <person name="Haws D.C."/>
            <person name="Moore N."/>
            <person name="Oeser B."/>
            <person name="Panaccione D.G."/>
            <person name="Schweri K.K."/>
            <person name="Voisey C.R."/>
            <person name="Farman M.L."/>
            <person name="Jaromczyk J.W."/>
            <person name="Roe B.A."/>
            <person name="O'Sullivan D.M."/>
            <person name="Scott B."/>
            <person name="Tudzynski P."/>
            <person name="An Z."/>
            <person name="Arnaoudova E.G."/>
            <person name="Bullock C.T."/>
            <person name="Charlton N.D."/>
            <person name="Chen L."/>
            <person name="Cox M."/>
            <person name="Dinkins R.D."/>
            <person name="Florea S."/>
            <person name="Glenn A.E."/>
            <person name="Gordon A."/>
            <person name="Gueldener U."/>
            <person name="Harris D.R."/>
            <person name="Hollin W."/>
            <person name="Jaromczyk J."/>
            <person name="Johnson R.D."/>
            <person name="Khan A.K."/>
            <person name="Leistner E."/>
            <person name="Leuchtmann A."/>
            <person name="Li C."/>
            <person name="Liu J."/>
            <person name="Liu J."/>
            <person name="Liu M."/>
            <person name="Mace W."/>
            <person name="Machado C."/>
            <person name="Nagabhyru P."/>
            <person name="Pan J."/>
            <person name="Schmid J."/>
            <person name="Sugawara K."/>
            <person name="Steiner U."/>
            <person name="Takach J.E."/>
            <person name="Tanaka E."/>
            <person name="Webb J.S."/>
            <person name="Wilson E.V."/>
            <person name="Wiseman J.L."/>
            <person name="Yoshida R."/>
            <person name="Zeng Z."/>
        </authorList>
    </citation>
    <scope>NUCLEOTIDE SEQUENCE [LARGE SCALE GENOMIC DNA]</scope>
    <source>
        <strain evidence="1 2">20.1</strain>
    </source>
</reference>
<proteinExistence type="predicted"/>
<sequence>MAELLEKGRRFVAAKEYQRALYPYDLVMRKCPCSKNLYNFHYARQKCSCKNFKTVVALGGSILREAMETCHCEVQKHYQNSKCNNVHHIEALDGRAAAYEAMGDLERAAHDAEWILELAPQLPDGYLRLGKIAQLQKNGDFALGVYTMGIEAVKETGTMDSSPKLQKWKRTLTSPLNALIWRDMQFSDMRRKRGPGLQDLRRMLSWAGDGGARKIVIPANMDLTQSMLMLLLSKSPCLEYLKIENLPANISFPTDGRSWNQLKHFSLEGGEYGFLYQRPVEDPGGFPCLFLQDAAGSLEHLDFVGIPEEWYTTEDPFIPFLPKLKTLRLNEQHHFHLRRSDSAEFSLPLYPLAVAFPRLEQLCIGDDIPYFDPEPVSIWRDKRDDIWPHLKVLIFEVTHYEEPSLNTARTRSALRCLTCLNHGNSLKHIELEFYWGWSERDIFSGGDDLLPDSDIVQDAEFKNLRSFKSRTLSIPPKGARNLLSKAVQTNHLTSFDIVFPLNYPHQPGWSSREDRDVGERHADHLKGYDWVRGAPSIQSLGCYALCLRCPSKNDQDHFMLHFLASFPNLRTLSIDCYFDEMDDYASFLVEILRVTHLETIYTCHLQVMNSDVVYHKGGAAAQLMQAARDRGVQLMELSDLSGEYVSDPLPREWPVSLEE</sequence>
<dbReference type="SUPFAM" id="SSF48452">
    <property type="entry name" value="TPR-like"/>
    <property type="match status" value="1"/>
</dbReference>
<evidence type="ECO:0000313" key="1">
    <source>
        <dbReference type="EMBL" id="CCE32864.1"/>
    </source>
</evidence>
<comment type="caution">
    <text evidence="1">The sequence shown here is derived from an EMBL/GenBank/DDBJ whole genome shotgun (WGS) entry which is preliminary data.</text>
</comment>
<dbReference type="InterPro" id="IPR011990">
    <property type="entry name" value="TPR-like_helical_dom_sf"/>
</dbReference>
<dbReference type="SMART" id="SM00028">
    <property type="entry name" value="TPR"/>
    <property type="match status" value="2"/>
</dbReference>
<dbReference type="InterPro" id="IPR032675">
    <property type="entry name" value="LRR_dom_sf"/>
</dbReference>
<dbReference type="Gene3D" id="1.25.40.10">
    <property type="entry name" value="Tetratricopeptide repeat domain"/>
    <property type="match status" value="1"/>
</dbReference>
<dbReference type="Gene3D" id="3.80.10.10">
    <property type="entry name" value="Ribonuclease Inhibitor"/>
    <property type="match status" value="1"/>
</dbReference>
<gene>
    <name evidence="1" type="ORF">CPUR_06729</name>
</gene>
<name>M1WHK0_CLAP2</name>
<dbReference type="EMBL" id="CAGA01000047">
    <property type="protein sequence ID" value="CCE32864.1"/>
    <property type="molecule type" value="Genomic_DNA"/>
</dbReference>
<dbReference type="AlphaFoldDB" id="M1WHK0"/>
<dbReference type="Proteomes" id="UP000016801">
    <property type="component" value="Unassembled WGS sequence"/>
</dbReference>
<evidence type="ECO:0000313" key="2">
    <source>
        <dbReference type="Proteomes" id="UP000016801"/>
    </source>
</evidence>
<accession>M1WHK0</accession>
<protein>
    <submittedName>
        <fullName evidence="1">Uncharacterized protein</fullName>
    </submittedName>
</protein>
<dbReference type="HOGENOM" id="CLU_010622_0_0_1"/>
<dbReference type="SUPFAM" id="SSF52047">
    <property type="entry name" value="RNI-like"/>
    <property type="match status" value="1"/>
</dbReference>
<organism evidence="1 2">
    <name type="scientific">Claviceps purpurea (strain 20.1)</name>
    <name type="common">Ergot fungus</name>
    <name type="synonym">Sphacelia segetum</name>
    <dbReference type="NCBI Taxonomy" id="1111077"/>
    <lineage>
        <taxon>Eukaryota</taxon>
        <taxon>Fungi</taxon>
        <taxon>Dikarya</taxon>
        <taxon>Ascomycota</taxon>
        <taxon>Pezizomycotina</taxon>
        <taxon>Sordariomycetes</taxon>
        <taxon>Hypocreomycetidae</taxon>
        <taxon>Hypocreales</taxon>
        <taxon>Clavicipitaceae</taxon>
        <taxon>Claviceps</taxon>
    </lineage>
</organism>